<dbReference type="PANTHER" id="PTHR47894:SF4">
    <property type="entry name" value="HTH-TYPE TRANSCRIPTIONAL REGULATOR GADX"/>
    <property type="match status" value="1"/>
</dbReference>
<protein>
    <submittedName>
        <fullName evidence="5">AraC family transcriptional regulator</fullName>
    </submittedName>
</protein>
<keyword evidence="3" id="KW-0804">Transcription</keyword>
<dbReference type="SUPFAM" id="SSF46689">
    <property type="entry name" value="Homeodomain-like"/>
    <property type="match status" value="1"/>
</dbReference>
<feature type="domain" description="HTH araC/xylS-type" evidence="4">
    <location>
        <begin position="240"/>
        <end position="337"/>
    </location>
</feature>
<keyword evidence="2" id="KW-0238">DNA-binding</keyword>
<evidence type="ECO:0000256" key="1">
    <source>
        <dbReference type="ARBA" id="ARBA00023015"/>
    </source>
</evidence>
<evidence type="ECO:0000259" key="4">
    <source>
        <dbReference type="PROSITE" id="PS01124"/>
    </source>
</evidence>
<dbReference type="PANTHER" id="PTHR47894">
    <property type="entry name" value="HTH-TYPE TRANSCRIPTIONAL REGULATOR GADX"/>
    <property type="match status" value="1"/>
</dbReference>
<reference evidence="5 6" key="1">
    <citation type="journal article" date="2013" name="Genome Announc.">
        <title>Draft Genome Sequence of Rhodococcus opacus Strain M213 Shows a Diverse Catabolic Potential.</title>
        <authorList>
            <person name="Pathak A."/>
            <person name="Green S.J."/>
            <person name="Ogram A."/>
            <person name="Chauhan A."/>
        </authorList>
    </citation>
    <scope>NUCLEOTIDE SEQUENCE [LARGE SCALE GENOMIC DNA]</scope>
    <source>
        <strain evidence="5 6">M213</strain>
    </source>
</reference>
<dbReference type="Proteomes" id="UP000005951">
    <property type="component" value="Unassembled WGS sequence"/>
</dbReference>
<proteinExistence type="predicted"/>
<organism evidence="5 6">
    <name type="scientific">Rhodococcus opacus M213</name>
    <dbReference type="NCBI Taxonomy" id="1129896"/>
    <lineage>
        <taxon>Bacteria</taxon>
        <taxon>Bacillati</taxon>
        <taxon>Actinomycetota</taxon>
        <taxon>Actinomycetes</taxon>
        <taxon>Mycobacteriales</taxon>
        <taxon>Nocardiaceae</taxon>
        <taxon>Rhodococcus</taxon>
    </lineage>
</organism>
<dbReference type="GO" id="GO:0005829">
    <property type="term" value="C:cytosol"/>
    <property type="evidence" value="ECO:0007669"/>
    <property type="project" value="TreeGrafter"/>
</dbReference>
<dbReference type="GO" id="GO:0003700">
    <property type="term" value="F:DNA-binding transcription factor activity"/>
    <property type="evidence" value="ECO:0007669"/>
    <property type="project" value="InterPro"/>
</dbReference>
<evidence type="ECO:0000256" key="3">
    <source>
        <dbReference type="ARBA" id="ARBA00023163"/>
    </source>
</evidence>
<evidence type="ECO:0000313" key="6">
    <source>
        <dbReference type="Proteomes" id="UP000005951"/>
    </source>
</evidence>
<comment type="caution">
    <text evidence="5">The sequence shown here is derived from an EMBL/GenBank/DDBJ whole genome shotgun (WGS) entry which is preliminary data.</text>
</comment>
<dbReference type="InterPro" id="IPR009057">
    <property type="entry name" value="Homeodomain-like_sf"/>
</dbReference>
<dbReference type="InterPro" id="IPR032687">
    <property type="entry name" value="AraC-type_N"/>
</dbReference>
<evidence type="ECO:0000256" key="2">
    <source>
        <dbReference type="ARBA" id="ARBA00023125"/>
    </source>
</evidence>
<name>K8Y110_RHOOP</name>
<dbReference type="EMBL" id="AJYC02000023">
    <property type="protein sequence ID" value="EKT83260.1"/>
    <property type="molecule type" value="Genomic_DNA"/>
</dbReference>
<dbReference type="GO" id="GO:0000976">
    <property type="term" value="F:transcription cis-regulatory region binding"/>
    <property type="evidence" value="ECO:0007669"/>
    <property type="project" value="TreeGrafter"/>
</dbReference>
<accession>K8Y110</accession>
<gene>
    <name evidence="5" type="ORF">WSS_A07924</name>
</gene>
<dbReference type="AlphaFoldDB" id="K8Y110"/>
<dbReference type="PROSITE" id="PS01124">
    <property type="entry name" value="HTH_ARAC_FAMILY_2"/>
    <property type="match status" value="1"/>
</dbReference>
<dbReference type="Pfam" id="PF12833">
    <property type="entry name" value="HTH_18"/>
    <property type="match status" value="1"/>
</dbReference>
<dbReference type="SMART" id="SM00342">
    <property type="entry name" value="HTH_ARAC"/>
    <property type="match status" value="1"/>
</dbReference>
<sequence length="348" mass="37771">MCDTAPTLGSVAVLTRGSAISRVDELITELGGDADALLRSHGIDPLAVGDFDRYVRYEDAAAVLGHAAREFDCLDFGLRLGGMQSIASLGPLSVILRNAETVGEAITNVCRFLGNLAPADTARLTTSAGSAIYSYSTILHNDFDRRQTVEKSQALAMKAINVMSGDRVGPIKVTFQHERLAPLESYFAVFACPVEFGQSQNAIHLSPAHVTRAIEDRDEAALALAQEYLARVHSGVALAEHVRDVTRRLLLVGEAGLSRVARAVSLHERTLQRELAAEGTTFEKILDEVRRATAWELAATGLQASQLASALGYAEQSSFTRACRRWYGESPRALLKRRRGSRPEDPIL</sequence>
<evidence type="ECO:0000313" key="5">
    <source>
        <dbReference type="EMBL" id="EKT83260.1"/>
    </source>
</evidence>
<keyword evidence="1" id="KW-0805">Transcription regulation</keyword>
<dbReference type="Pfam" id="PF12625">
    <property type="entry name" value="Arabinose_bd"/>
    <property type="match status" value="1"/>
</dbReference>
<dbReference type="Gene3D" id="1.10.10.60">
    <property type="entry name" value="Homeodomain-like"/>
    <property type="match status" value="1"/>
</dbReference>
<dbReference type="InterPro" id="IPR018060">
    <property type="entry name" value="HTH_AraC"/>
</dbReference>